<keyword evidence="5 8" id="KW-1133">Transmembrane helix</keyword>
<evidence type="ECO:0000256" key="1">
    <source>
        <dbReference type="ARBA" id="ARBA00004651"/>
    </source>
</evidence>
<name>B3TCI3_9ZZZZ</name>
<evidence type="ECO:0000256" key="8">
    <source>
        <dbReference type="SAM" id="Phobius"/>
    </source>
</evidence>
<evidence type="ECO:0000313" key="10">
    <source>
        <dbReference type="EMBL" id="ABZ10292.1"/>
    </source>
</evidence>
<dbReference type="InterPro" id="IPR000515">
    <property type="entry name" value="MetI-like"/>
</dbReference>
<sequence length="304" mass="32444">MEDRAAVADRSTASEADLLRLTTARRGLNQRLISRFLHNRIALVGLFIVTIMVALAAFGPVLAPHPPDQQFGEHRLESPSKDFLLGTDNLGRDMLSRLLHAARLSIGMAALATVVIVAIAISVGSLAGYVGGLVDDLAMRIVDVLLAFPGLILALAIIGILGPSMLNVIISLAISTWASCARLVRGLVLEVRERPFVEAALAIGASGPRIVIRHILPNVISPVIVLVSLEMGTLILAIAGLNFLGLGVQPPTAEWGAMLNQGRPFFQSEPQLMIYPGIMISVTVLGFNLLGDGLRDVFDPRFTT</sequence>
<dbReference type="SUPFAM" id="SSF161098">
    <property type="entry name" value="MetI-like"/>
    <property type="match status" value="1"/>
</dbReference>
<comment type="similarity">
    <text evidence="7">Belongs to the binding-protein-dependent transport system permease family. OppBC subfamily.</text>
</comment>
<protein>
    <submittedName>
        <fullName evidence="10">Putative binding-protein-dependent transport system inner membrane component</fullName>
    </submittedName>
</protein>
<feature type="transmembrane region" description="Helical" evidence="8">
    <location>
        <begin position="41"/>
        <end position="63"/>
    </location>
</feature>
<keyword evidence="4 8" id="KW-0812">Transmembrane</keyword>
<feature type="domain" description="ABC transmembrane type-1" evidence="9">
    <location>
        <begin position="102"/>
        <end position="291"/>
    </location>
</feature>
<dbReference type="Pfam" id="PF00528">
    <property type="entry name" value="BPD_transp_1"/>
    <property type="match status" value="1"/>
</dbReference>
<dbReference type="Gene3D" id="1.10.3720.10">
    <property type="entry name" value="MetI-like"/>
    <property type="match status" value="1"/>
</dbReference>
<evidence type="ECO:0000259" key="9">
    <source>
        <dbReference type="PROSITE" id="PS50928"/>
    </source>
</evidence>
<dbReference type="GO" id="GO:0005886">
    <property type="term" value="C:plasma membrane"/>
    <property type="evidence" value="ECO:0007669"/>
    <property type="project" value="UniProtKB-SubCell"/>
</dbReference>
<dbReference type="CDD" id="cd06261">
    <property type="entry name" value="TM_PBP2"/>
    <property type="match status" value="1"/>
</dbReference>
<dbReference type="InterPro" id="IPR035906">
    <property type="entry name" value="MetI-like_sf"/>
</dbReference>
<evidence type="ECO:0000256" key="4">
    <source>
        <dbReference type="ARBA" id="ARBA00022692"/>
    </source>
</evidence>
<dbReference type="Pfam" id="PF12911">
    <property type="entry name" value="OppC_N"/>
    <property type="match status" value="1"/>
</dbReference>
<dbReference type="EMBL" id="EU016671">
    <property type="protein sequence ID" value="ABZ10292.1"/>
    <property type="molecule type" value="Genomic_DNA"/>
</dbReference>
<comment type="subcellular location">
    <subcellularLocation>
        <location evidence="1">Cell membrane</location>
        <topology evidence="1">Multi-pass membrane protein</topology>
    </subcellularLocation>
</comment>
<evidence type="ECO:0000256" key="7">
    <source>
        <dbReference type="ARBA" id="ARBA00024202"/>
    </source>
</evidence>
<dbReference type="PROSITE" id="PS50928">
    <property type="entry name" value="ABC_TM1"/>
    <property type="match status" value="1"/>
</dbReference>
<feature type="transmembrane region" description="Helical" evidence="8">
    <location>
        <begin position="219"/>
        <end position="241"/>
    </location>
</feature>
<dbReference type="InterPro" id="IPR050366">
    <property type="entry name" value="BP-dependent_transpt_permease"/>
</dbReference>
<organism evidence="10">
    <name type="scientific">uncultured marine microorganism HF4000_APKG10K24</name>
    <dbReference type="NCBI Taxonomy" id="455562"/>
    <lineage>
        <taxon>unclassified sequences</taxon>
        <taxon>environmental samples</taxon>
    </lineage>
</organism>
<feature type="transmembrane region" description="Helical" evidence="8">
    <location>
        <begin position="166"/>
        <end position="184"/>
    </location>
</feature>
<proteinExistence type="inferred from homology"/>
<dbReference type="NCBIfam" id="NF045474">
    <property type="entry name" value="Opp2C"/>
    <property type="match status" value="1"/>
</dbReference>
<reference evidence="10" key="1">
    <citation type="journal article" date="2008" name="ISME J.">
        <title>Genomic patterns of recombination, clonal divergence and environment in marine microbial populations.</title>
        <authorList>
            <person name="Konstantinidis K.T."/>
            <person name="Delong E.F."/>
        </authorList>
    </citation>
    <scope>NUCLEOTIDE SEQUENCE</scope>
</reference>
<dbReference type="PANTHER" id="PTHR43386:SF1">
    <property type="entry name" value="D,D-DIPEPTIDE TRANSPORT SYSTEM PERMEASE PROTEIN DDPC-RELATED"/>
    <property type="match status" value="1"/>
</dbReference>
<keyword evidence="3" id="KW-1003">Cell membrane</keyword>
<dbReference type="GO" id="GO:0055085">
    <property type="term" value="P:transmembrane transport"/>
    <property type="evidence" value="ECO:0007669"/>
    <property type="project" value="InterPro"/>
</dbReference>
<keyword evidence="2" id="KW-0813">Transport</keyword>
<dbReference type="PANTHER" id="PTHR43386">
    <property type="entry name" value="OLIGOPEPTIDE TRANSPORT SYSTEM PERMEASE PROTEIN APPC"/>
    <property type="match status" value="1"/>
</dbReference>
<dbReference type="InterPro" id="IPR025966">
    <property type="entry name" value="OppC_N"/>
</dbReference>
<evidence type="ECO:0000256" key="5">
    <source>
        <dbReference type="ARBA" id="ARBA00022989"/>
    </source>
</evidence>
<dbReference type="InterPro" id="IPR053385">
    <property type="entry name" value="ABC_transport_permease"/>
</dbReference>
<feature type="transmembrane region" description="Helical" evidence="8">
    <location>
        <begin position="141"/>
        <end position="160"/>
    </location>
</feature>
<gene>
    <name evidence="10" type="ORF">ALOHA_HF4000APKG10K24ctg1g23</name>
</gene>
<dbReference type="AlphaFoldDB" id="B3TCI3"/>
<evidence type="ECO:0000256" key="6">
    <source>
        <dbReference type="ARBA" id="ARBA00023136"/>
    </source>
</evidence>
<feature type="transmembrane region" description="Helical" evidence="8">
    <location>
        <begin position="104"/>
        <end position="129"/>
    </location>
</feature>
<feature type="transmembrane region" description="Helical" evidence="8">
    <location>
        <begin position="272"/>
        <end position="291"/>
    </location>
</feature>
<accession>B3TCI3</accession>
<evidence type="ECO:0000256" key="3">
    <source>
        <dbReference type="ARBA" id="ARBA00022475"/>
    </source>
</evidence>
<evidence type="ECO:0000256" key="2">
    <source>
        <dbReference type="ARBA" id="ARBA00022448"/>
    </source>
</evidence>
<keyword evidence="6 8" id="KW-0472">Membrane</keyword>